<keyword evidence="5 6" id="KW-0472">Membrane</keyword>
<dbReference type="Gene3D" id="1.10.10.1740">
    <property type="entry name" value="Transmembrane protein 14-like"/>
    <property type="match status" value="1"/>
</dbReference>
<comment type="caution">
    <text evidence="7">The sequence shown here is derived from an EMBL/GenBank/DDBJ whole genome shotgun (WGS) entry which is preliminary data.</text>
</comment>
<evidence type="ECO:0008006" key="9">
    <source>
        <dbReference type="Google" id="ProtNLM"/>
    </source>
</evidence>
<dbReference type="EMBL" id="JAACJJ010000042">
    <property type="protein sequence ID" value="KAF5316038.1"/>
    <property type="molecule type" value="Genomic_DNA"/>
</dbReference>
<evidence type="ECO:0000256" key="4">
    <source>
        <dbReference type="ARBA" id="ARBA00022989"/>
    </source>
</evidence>
<evidence type="ECO:0000256" key="2">
    <source>
        <dbReference type="ARBA" id="ARBA00007590"/>
    </source>
</evidence>
<reference evidence="7 8" key="1">
    <citation type="journal article" date="2020" name="ISME J.">
        <title>Uncovering the hidden diversity of litter-decomposition mechanisms in mushroom-forming fungi.</title>
        <authorList>
            <person name="Floudas D."/>
            <person name="Bentzer J."/>
            <person name="Ahren D."/>
            <person name="Johansson T."/>
            <person name="Persson P."/>
            <person name="Tunlid A."/>
        </authorList>
    </citation>
    <scope>NUCLEOTIDE SEQUENCE [LARGE SCALE GENOMIC DNA]</scope>
    <source>
        <strain evidence="7 8">CBS 101986</strain>
    </source>
</reference>
<keyword evidence="3 6" id="KW-0812">Transmembrane</keyword>
<evidence type="ECO:0000256" key="1">
    <source>
        <dbReference type="ARBA" id="ARBA00004370"/>
    </source>
</evidence>
<dbReference type="InterPro" id="IPR044890">
    <property type="entry name" value="TMEM14_sf"/>
</dbReference>
<organism evidence="7 8">
    <name type="scientific">Psilocybe cf. subviscida</name>
    <dbReference type="NCBI Taxonomy" id="2480587"/>
    <lineage>
        <taxon>Eukaryota</taxon>
        <taxon>Fungi</taxon>
        <taxon>Dikarya</taxon>
        <taxon>Basidiomycota</taxon>
        <taxon>Agaricomycotina</taxon>
        <taxon>Agaricomycetes</taxon>
        <taxon>Agaricomycetidae</taxon>
        <taxon>Agaricales</taxon>
        <taxon>Agaricineae</taxon>
        <taxon>Strophariaceae</taxon>
        <taxon>Psilocybe</taxon>
    </lineage>
</organism>
<dbReference type="Proteomes" id="UP000567179">
    <property type="component" value="Unassembled WGS sequence"/>
</dbReference>
<protein>
    <recommendedName>
        <fullName evidence="9">Transmembrane proteins 14C-domain-containing protein</fullName>
    </recommendedName>
</protein>
<dbReference type="Pfam" id="PF03647">
    <property type="entry name" value="Tmemb_14"/>
    <property type="match status" value="1"/>
</dbReference>
<feature type="transmembrane region" description="Helical" evidence="6">
    <location>
        <begin position="80"/>
        <end position="100"/>
    </location>
</feature>
<dbReference type="OrthoDB" id="5620at2759"/>
<comment type="similarity">
    <text evidence="2">Belongs to the TMEM14 family.</text>
</comment>
<name>A0A8H5B3W9_9AGAR</name>
<dbReference type="AlphaFoldDB" id="A0A8H5B3W9"/>
<accession>A0A8H5B3W9</accession>
<evidence type="ECO:0000256" key="5">
    <source>
        <dbReference type="ARBA" id="ARBA00023136"/>
    </source>
</evidence>
<proteinExistence type="inferred from homology"/>
<evidence type="ECO:0000256" key="3">
    <source>
        <dbReference type="ARBA" id="ARBA00022692"/>
    </source>
</evidence>
<dbReference type="GO" id="GO:0016020">
    <property type="term" value="C:membrane"/>
    <property type="evidence" value="ECO:0007669"/>
    <property type="project" value="UniProtKB-SubCell"/>
</dbReference>
<evidence type="ECO:0000256" key="6">
    <source>
        <dbReference type="SAM" id="Phobius"/>
    </source>
</evidence>
<feature type="transmembrane region" description="Helical" evidence="6">
    <location>
        <begin position="26"/>
        <end position="43"/>
    </location>
</feature>
<evidence type="ECO:0000313" key="8">
    <source>
        <dbReference type="Proteomes" id="UP000567179"/>
    </source>
</evidence>
<evidence type="ECO:0000313" key="7">
    <source>
        <dbReference type="EMBL" id="KAF5316038.1"/>
    </source>
</evidence>
<keyword evidence="4 6" id="KW-1133">Transmembrane helix</keyword>
<comment type="subcellular location">
    <subcellularLocation>
        <location evidence="1">Membrane</location>
    </subcellularLocation>
</comment>
<keyword evidence="8" id="KW-1185">Reference proteome</keyword>
<gene>
    <name evidence="7" type="ORF">D9619_006356</name>
</gene>
<dbReference type="InterPro" id="IPR005349">
    <property type="entry name" value="TMEM14"/>
</dbReference>
<sequence>MSAYPSYAMGGLCIVGGLSGFVRTRSVPSLVAGVGVGLLYLWSADSIRKGTPNGLEGALGASALLFLSSLPRVAKGPVPAVLALTSATAGFYYGSTLYNIRNH</sequence>